<name>A0A7C6AGN9_UNCW3</name>
<reference evidence="1" key="1">
    <citation type="journal article" date="2020" name="mSystems">
        <title>Genome- and Community-Level Interaction Insights into Carbon Utilization and Element Cycling Functions of Hydrothermarchaeota in Hydrothermal Sediment.</title>
        <authorList>
            <person name="Zhou Z."/>
            <person name="Liu Y."/>
            <person name="Xu W."/>
            <person name="Pan J."/>
            <person name="Luo Z.H."/>
            <person name="Li M."/>
        </authorList>
    </citation>
    <scope>NUCLEOTIDE SEQUENCE [LARGE SCALE GENOMIC DNA]</scope>
    <source>
        <strain evidence="1">SpSt-783</strain>
    </source>
</reference>
<organism evidence="1">
    <name type="scientific">candidate division WOR-3 bacterium</name>
    <dbReference type="NCBI Taxonomy" id="2052148"/>
    <lineage>
        <taxon>Bacteria</taxon>
        <taxon>Bacteria division WOR-3</taxon>
    </lineage>
</organism>
<evidence type="ECO:0000313" key="1">
    <source>
        <dbReference type="EMBL" id="HHS63534.1"/>
    </source>
</evidence>
<evidence type="ECO:0008006" key="2">
    <source>
        <dbReference type="Google" id="ProtNLM"/>
    </source>
</evidence>
<sequence>MKKLFAIMIVGSMLGGLYGLSLSLSGAYQDITDEYGGGAYFGIKADVIVGLLPVLKARGYLAEVDFSEGTPMRFGTFTGSDMLITIPMAMPFQPYLVAGFWFQKDVYTTFKVGAGAEMGFGNMSGYLEYNLNFISPEVGDSYMPMNLMAGVRIPLKFGL</sequence>
<comment type="caution">
    <text evidence="1">The sequence shown here is derived from an EMBL/GenBank/DDBJ whole genome shotgun (WGS) entry which is preliminary data.</text>
</comment>
<dbReference type="EMBL" id="DTHJ01000172">
    <property type="protein sequence ID" value="HHS63534.1"/>
    <property type="molecule type" value="Genomic_DNA"/>
</dbReference>
<dbReference type="AlphaFoldDB" id="A0A7C6AGN9"/>
<proteinExistence type="predicted"/>
<protein>
    <recommendedName>
        <fullName evidence="2">Outer membrane protein beta-barrel domain-containing protein</fullName>
    </recommendedName>
</protein>
<gene>
    <name evidence="1" type="ORF">ENV70_08015</name>
</gene>
<accession>A0A7C6AGN9</accession>